<keyword evidence="1" id="KW-0175">Coiled coil</keyword>
<evidence type="ECO:0000313" key="4">
    <source>
        <dbReference type="EMBL" id="CAK0848042.1"/>
    </source>
</evidence>
<keyword evidence="5" id="KW-1185">Reference proteome</keyword>
<comment type="caution">
    <text evidence="4">The sequence shown here is derived from an EMBL/GenBank/DDBJ whole genome shotgun (WGS) entry which is preliminary data.</text>
</comment>
<feature type="region of interest" description="Disordered" evidence="2">
    <location>
        <begin position="103"/>
        <end position="122"/>
    </location>
</feature>
<dbReference type="Proteomes" id="UP001189429">
    <property type="component" value="Unassembled WGS sequence"/>
</dbReference>
<organism evidence="4 5">
    <name type="scientific">Prorocentrum cordatum</name>
    <dbReference type="NCBI Taxonomy" id="2364126"/>
    <lineage>
        <taxon>Eukaryota</taxon>
        <taxon>Sar</taxon>
        <taxon>Alveolata</taxon>
        <taxon>Dinophyceae</taxon>
        <taxon>Prorocentrales</taxon>
        <taxon>Prorocentraceae</taxon>
        <taxon>Prorocentrum</taxon>
    </lineage>
</organism>
<evidence type="ECO:0000256" key="2">
    <source>
        <dbReference type="SAM" id="MobiDB-lite"/>
    </source>
</evidence>
<proteinExistence type="predicted"/>
<dbReference type="PANTHER" id="PTHR45774">
    <property type="entry name" value="BTB/POZ DOMAIN-CONTAINING"/>
    <property type="match status" value="1"/>
</dbReference>
<feature type="domain" description="BTB" evidence="3">
    <location>
        <begin position="746"/>
        <end position="840"/>
    </location>
</feature>
<name>A0ABN9TPK8_9DINO</name>
<evidence type="ECO:0000313" key="5">
    <source>
        <dbReference type="Proteomes" id="UP001189429"/>
    </source>
</evidence>
<feature type="coiled-coil region" evidence="1">
    <location>
        <begin position="232"/>
        <end position="266"/>
    </location>
</feature>
<accession>A0ABN9TPK8</accession>
<dbReference type="SMART" id="SM00225">
    <property type="entry name" value="BTB"/>
    <property type="match status" value="1"/>
</dbReference>
<reference evidence="4" key="1">
    <citation type="submission" date="2023-10" db="EMBL/GenBank/DDBJ databases">
        <authorList>
            <person name="Chen Y."/>
            <person name="Shah S."/>
            <person name="Dougan E. K."/>
            <person name="Thang M."/>
            <person name="Chan C."/>
        </authorList>
    </citation>
    <scope>NUCLEOTIDE SEQUENCE [LARGE SCALE GENOMIC DNA]</scope>
</reference>
<dbReference type="EMBL" id="CAUYUJ010014949">
    <property type="protein sequence ID" value="CAK0848042.1"/>
    <property type="molecule type" value="Genomic_DNA"/>
</dbReference>
<feature type="compositionally biased region" description="Low complexity" evidence="2">
    <location>
        <begin position="948"/>
        <end position="966"/>
    </location>
</feature>
<gene>
    <name evidence="4" type="ORF">PCOR1329_LOCUS41097</name>
</gene>
<protein>
    <recommendedName>
        <fullName evidence="3">BTB domain-containing protein</fullName>
    </recommendedName>
</protein>
<dbReference type="InterPro" id="IPR011333">
    <property type="entry name" value="SKP1/BTB/POZ_sf"/>
</dbReference>
<dbReference type="Gene3D" id="3.30.710.10">
    <property type="entry name" value="Potassium Channel Kv1.1, Chain A"/>
    <property type="match status" value="1"/>
</dbReference>
<sequence length="1156" mass="126364">MLARQAQQFEEESLALGASLDHLRHELNVPRDALWYGEGALASQAEEIRDLKQALGKAEEHSAELLGERAAATEALQQGLMLARQAHQFEVDSQATQGVAARLPSVEQEGQPVQRSPTQAIAERDSVQEQEAQQLGELSLTGHESWLRGLRQELQVVKLRNEETLTMYGTAVRALLQELRGAYRRGAEARGQGAALAERLREEVDASLQAQQLGVAALAEREASCEGALCELQASREARMRAEEALEAHERALEGMRQELGEARRGPGRDLRSVEQLGAEALAERDALLEAARRELRQSLGRRGLGQLEAARALRQGDEASASRQLALEGLQRDLEAARQQGSAAAEMHEASLLSIRQELQQAQQAMQRGGEALAGQEAALENSRKGLQQELRSAEAELAERDASLQSLRLELQGPRSGQRRGEEERAHLEEAVEHLRQQLLAARQHGLELVELQQELQQELEPIGRPGDLRGEAVADGGGLLGEGLQHEPGLVGTARPPGSEAPRDGDAALEALRRELREAQLVGRAVAAEQGASIFFLQQELREAQLEALAGREAAAGALPGGFPAAPGHGAREGADELRAADGLRQELQEFQALLLGAEAFAQGQAVVEASPGREKGARVVLVQLGSCGGPLSQPHLRGRGGRYRLEVLARVVVVEVVWVAGYSRSLARLGGPLWRLQVISSLIGTRKLPETRRKSSAHAGPHQVSFAHVLPAAHWHTDQNWQVKCEDLRARIASLFNCHNLSDVTFVLEGSRRLPAHAFVLASASPVFQRHLRQEEQDAGAPPWALGAAGSLEGGACLAGEGAPERHRTLVVHDASHAAFFELLRYIYTDSAAITLDNVLPLILLGDTYQLPGLGQRCTEFLRGEVAPGHVLRVLRILEELMLKACLTLWKEVVTEKQAQEKFRALSLFERRNVVDGLAGEIDAPTEARSGSWERLGGGRRSLRASAGSKCSASSGLSGASDHSARWYNSSRRNSSAMEVERGDWEDGSFNRPADLDVAQGFSKKKVTFSTLDTSVRTPRGARDPRSQLMGYAPLAEEISIQCWKRPARGSRRFSGPDMWCVGLRTLRQLLKLPQCSVPEIALFNAANEWASRRCSLLGLPPGPESKREVLRADDLETLLLIRFPAMTLEQFQWEAPRLPQEQRRNRRCSAS</sequence>
<dbReference type="InterPro" id="IPR000210">
    <property type="entry name" value="BTB/POZ_dom"/>
</dbReference>
<feature type="region of interest" description="Disordered" evidence="2">
    <location>
        <begin position="407"/>
        <end position="427"/>
    </location>
</feature>
<dbReference type="PANTHER" id="PTHR45774:SF3">
    <property type="entry name" value="BTB (POZ) DOMAIN-CONTAINING 2B-RELATED"/>
    <property type="match status" value="1"/>
</dbReference>
<dbReference type="Pfam" id="PF00651">
    <property type="entry name" value="BTB"/>
    <property type="match status" value="2"/>
</dbReference>
<evidence type="ECO:0000256" key="1">
    <source>
        <dbReference type="SAM" id="Coils"/>
    </source>
</evidence>
<evidence type="ECO:0000259" key="3">
    <source>
        <dbReference type="PROSITE" id="PS50097"/>
    </source>
</evidence>
<dbReference type="SUPFAM" id="SSF54695">
    <property type="entry name" value="POZ domain"/>
    <property type="match status" value="1"/>
</dbReference>
<dbReference type="PROSITE" id="PS50097">
    <property type="entry name" value="BTB"/>
    <property type="match status" value="1"/>
</dbReference>
<feature type="coiled-coil region" evidence="1">
    <location>
        <begin position="41"/>
        <end position="68"/>
    </location>
</feature>
<feature type="region of interest" description="Disordered" evidence="2">
    <location>
        <begin position="947"/>
        <end position="969"/>
    </location>
</feature>